<proteinExistence type="predicted"/>
<feature type="region of interest" description="Disordered" evidence="2">
    <location>
        <begin position="1"/>
        <end position="20"/>
    </location>
</feature>
<feature type="region of interest" description="Disordered" evidence="2">
    <location>
        <begin position="39"/>
        <end position="59"/>
    </location>
</feature>
<dbReference type="AlphaFoldDB" id="A0A6P4YBF2"/>
<reference evidence="5" key="1">
    <citation type="submission" date="2025-08" db="UniProtKB">
        <authorList>
            <consortium name="RefSeq"/>
        </authorList>
    </citation>
    <scope>IDENTIFICATION</scope>
    <source>
        <tissue evidence="5">Gonad</tissue>
    </source>
</reference>
<name>A0A6P4YBF2_BRABE</name>
<dbReference type="PANTHER" id="PTHR11675:SF131">
    <property type="entry name" value="POLYPEPTIDE N-ACETYLGALACTOSAMINYLTRANSFERASE 9-RELATED"/>
    <property type="match status" value="1"/>
</dbReference>
<sequence length="279" mass="31663">MRAAPKVQTKTAFLDKEEQNTRKQAVILRGTRFLPTVHVKPPSDSDHHTTRESLRAGPKVQDTTAFLDKGEQSAKQRTQLGSSFLPTVHIKPPPDPNSPGENGTAVRLTNLTDAEESLRKELLEKYGLDEFVSRQISLHRTLPYSRPESCQRQTFLSNLPTVSIIVVFHNEADSVLKRTLHSILDNTPSSLLQEVLLVDDFSNNDDLKQDLEDYVSRLPRIRLVRNRRREGLTRARIRAANLASGDVLVFLDSHVECNTRWLEPLVDRIARDTKTGQCW</sequence>
<dbReference type="GO" id="GO:0005794">
    <property type="term" value="C:Golgi apparatus"/>
    <property type="evidence" value="ECO:0007669"/>
    <property type="project" value="TreeGrafter"/>
</dbReference>
<dbReference type="Proteomes" id="UP000515135">
    <property type="component" value="Unplaced"/>
</dbReference>
<evidence type="ECO:0000256" key="1">
    <source>
        <dbReference type="ARBA" id="ARBA00023157"/>
    </source>
</evidence>
<protein>
    <submittedName>
        <fullName evidence="5">Polypeptide N-acetylgalactosaminyltransferase 4-like</fullName>
    </submittedName>
</protein>
<feature type="region of interest" description="Disordered" evidence="2">
    <location>
        <begin position="81"/>
        <end position="104"/>
    </location>
</feature>
<dbReference type="GO" id="GO:0006493">
    <property type="term" value="P:protein O-linked glycosylation"/>
    <property type="evidence" value="ECO:0007669"/>
    <property type="project" value="TreeGrafter"/>
</dbReference>
<feature type="domain" description="Glycosyltransferase 2-like" evidence="3">
    <location>
        <begin position="163"/>
        <end position="274"/>
    </location>
</feature>
<dbReference type="GO" id="GO:0004653">
    <property type="term" value="F:polypeptide N-acetylgalactosaminyltransferase activity"/>
    <property type="evidence" value="ECO:0007669"/>
    <property type="project" value="TreeGrafter"/>
</dbReference>
<evidence type="ECO:0000313" key="5">
    <source>
        <dbReference type="RefSeq" id="XP_019616122.1"/>
    </source>
</evidence>
<dbReference type="RefSeq" id="XP_019616122.1">
    <property type="nucleotide sequence ID" value="XM_019760563.1"/>
</dbReference>
<dbReference type="PANTHER" id="PTHR11675">
    <property type="entry name" value="N-ACETYLGALACTOSAMINYLTRANSFERASE"/>
    <property type="match status" value="1"/>
</dbReference>
<dbReference type="OrthoDB" id="330637at2759"/>
<evidence type="ECO:0000259" key="3">
    <source>
        <dbReference type="Pfam" id="PF00535"/>
    </source>
</evidence>
<evidence type="ECO:0000313" key="4">
    <source>
        <dbReference type="Proteomes" id="UP000515135"/>
    </source>
</evidence>
<dbReference type="InterPro" id="IPR001173">
    <property type="entry name" value="Glyco_trans_2-like"/>
</dbReference>
<dbReference type="InterPro" id="IPR029044">
    <property type="entry name" value="Nucleotide-diphossugar_trans"/>
</dbReference>
<accession>A0A6P4YBF2</accession>
<keyword evidence="4" id="KW-1185">Reference proteome</keyword>
<dbReference type="Pfam" id="PF00535">
    <property type="entry name" value="Glycos_transf_2"/>
    <property type="match status" value="1"/>
</dbReference>
<feature type="compositionally biased region" description="Basic and acidic residues" evidence="2">
    <location>
        <begin position="41"/>
        <end position="54"/>
    </location>
</feature>
<keyword evidence="1" id="KW-1015">Disulfide bond</keyword>
<organism evidence="4 5">
    <name type="scientific">Branchiostoma belcheri</name>
    <name type="common">Amphioxus</name>
    <dbReference type="NCBI Taxonomy" id="7741"/>
    <lineage>
        <taxon>Eukaryota</taxon>
        <taxon>Metazoa</taxon>
        <taxon>Chordata</taxon>
        <taxon>Cephalochordata</taxon>
        <taxon>Leptocardii</taxon>
        <taxon>Amphioxiformes</taxon>
        <taxon>Branchiostomatidae</taxon>
        <taxon>Branchiostoma</taxon>
    </lineage>
</organism>
<dbReference type="SUPFAM" id="SSF53448">
    <property type="entry name" value="Nucleotide-diphospho-sugar transferases"/>
    <property type="match status" value="1"/>
</dbReference>
<gene>
    <name evidence="5" type="primary">LOC109463714</name>
</gene>
<evidence type="ECO:0000256" key="2">
    <source>
        <dbReference type="SAM" id="MobiDB-lite"/>
    </source>
</evidence>
<dbReference type="GeneID" id="109463714"/>
<dbReference type="KEGG" id="bbel:109463714"/>
<dbReference type="Gene3D" id="3.90.550.10">
    <property type="entry name" value="Spore Coat Polysaccharide Biosynthesis Protein SpsA, Chain A"/>
    <property type="match status" value="1"/>
</dbReference>